<organism evidence="1">
    <name type="scientific">gut metagenome</name>
    <dbReference type="NCBI Taxonomy" id="749906"/>
    <lineage>
        <taxon>unclassified sequences</taxon>
        <taxon>metagenomes</taxon>
        <taxon>organismal metagenomes</taxon>
    </lineage>
</organism>
<dbReference type="EMBL" id="AMCI01002156">
    <property type="protein sequence ID" value="EJX03444.1"/>
    <property type="molecule type" value="Genomic_DNA"/>
</dbReference>
<evidence type="ECO:0000313" key="1">
    <source>
        <dbReference type="EMBL" id="EJX03444.1"/>
    </source>
</evidence>
<dbReference type="PROSITE" id="PS51257">
    <property type="entry name" value="PROKAR_LIPOPROTEIN"/>
    <property type="match status" value="1"/>
</dbReference>
<gene>
    <name evidence="1" type="ORF">EVA_08448</name>
</gene>
<accession>J9G9A4</accession>
<protein>
    <submittedName>
        <fullName evidence="1">Nucleic acid binding domain-containing protein</fullName>
    </submittedName>
</protein>
<reference evidence="1" key="1">
    <citation type="journal article" date="2012" name="PLoS ONE">
        <title>Gene sets for utilization of primary and secondary nutrition supplies in the distal gut of endangered iberian lynx.</title>
        <authorList>
            <person name="Alcaide M."/>
            <person name="Messina E."/>
            <person name="Richter M."/>
            <person name="Bargiela R."/>
            <person name="Peplies J."/>
            <person name="Huws S.A."/>
            <person name="Newbold C.J."/>
            <person name="Golyshin P.N."/>
            <person name="Simon M.A."/>
            <person name="Lopez G."/>
            <person name="Yakimov M.M."/>
            <person name="Ferrer M."/>
        </authorList>
    </citation>
    <scope>NUCLEOTIDE SEQUENCE</scope>
</reference>
<proteinExistence type="predicted"/>
<comment type="caution">
    <text evidence="1">The sequence shown here is derived from an EMBL/GenBank/DDBJ whole genome shotgun (WGS) entry which is preliminary data.</text>
</comment>
<name>J9G9A4_9ZZZZ</name>
<sequence>MKKIILWSSVALAGLFAACDDDYIDKFDVESSITDVKNQTFTLTDADYSALANLPANKELALSKDPENKTYLDALKKVGEKGYFTDDITADEFLPAFLASRFPHVDMGSKFVVTYNQYKAPAAYLEDFDEMTAYTLTSKDYKVVWGNTLVAPFLTPSTLNKIPSLLSANVQNPEEGQLLVVNYAYSETEPSYGEEAAKVYQQTDKFEGEGNYVIVAKAKDGKYYPFGKLKNQSYGYGYMYPSPIEIENDIVGTEVGSECVVAVESAKSGFLLKNAWEQYLYMDDSHNSFSVTTAKPSSGGEWTITANGDGTFKMVNVMTDKTVKLNYFNNSYSFGAYPSDKFTGTSYFAATMEEEDGFKAYNVSIGEGTTYVWSHDKQRELWKAGTFVGNKNVPAESYLVSPEIDLTAATAPRLAFDMACNFLKGAQPSEHFTVWVSTDFANDATTATWTAVNVPNWPKTDSWDMVSSGAIDLTAFKGKKVRIGFRYVATDQKAPSWQLKNLKVEENAGEYYNVMLYKEVGENELARASRAGEVAPTASLLFRYSATGGWSEYKNDAVRVVVVDPSIYASVGADFLASPETVLPTYLASKYPYAEEDARMAVVYNAKKDKPEVMEFTFRGGWATTSIKVASVMTFMKDKNGISANTSVYLDSSLLGDEAGFKIQNISMGGATSEIWTNQTRYGWVASGHFGNDNLVTESWLVSPALNFKKATAPVLTFEEAINFCSEPDKFMTVVVLTDYKGDVNTATKSEPLAYEGGTGSSWDYIPVAPIDLSEYVGQTIHLAFRYTSTAEVAAKWEFKNIKVIEKDAE</sequence>
<dbReference type="NCBIfam" id="NF038128">
    <property type="entry name" value="choice_anch_J"/>
    <property type="match status" value="2"/>
</dbReference>
<dbReference type="AlphaFoldDB" id="J9G9A4"/>